<evidence type="ECO:0000256" key="4">
    <source>
        <dbReference type="RuleBase" id="RU363128"/>
    </source>
</evidence>
<evidence type="ECO:0000256" key="2">
    <source>
        <dbReference type="ARBA" id="ARBA00022980"/>
    </source>
</evidence>
<dbReference type="Proteomes" id="UP001472677">
    <property type="component" value="Unassembled WGS sequence"/>
</dbReference>
<dbReference type="Pfam" id="PF01283">
    <property type="entry name" value="Ribosomal_S26e"/>
    <property type="match status" value="1"/>
</dbReference>
<evidence type="ECO:0000313" key="5">
    <source>
        <dbReference type="EMBL" id="KAK8542325.1"/>
    </source>
</evidence>
<proteinExistence type="inferred from homology"/>
<evidence type="ECO:0000313" key="6">
    <source>
        <dbReference type="Proteomes" id="UP001472677"/>
    </source>
</evidence>
<protein>
    <recommendedName>
        <fullName evidence="4">40S ribosomal protein S26</fullName>
    </recommendedName>
</protein>
<comment type="caution">
    <text evidence="5">The sequence shown here is derived from an EMBL/GenBank/DDBJ whole genome shotgun (WGS) entry which is preliminary data.</text>
</comment>
<keyword evidence="2 4" id="KW-0689">Ribosomal protein</keyword>
<keyword evidence="3 4" id="KW-0687">Ribonucleoprotein</keyword>
<evidence type="ECO:0000256" key="1">
    <source>
        <dbReference type="ARBA" id="ARBA00008596"/>
    </source>
</evidence>
<comment type="similarity">
    <text evidence="1 4">Belongs to the eukaryotic ribosomal protein eS26 family.</text>
</comment>
<dbReference type="EMBL" id="JBBPBM010000024">
    <property type="protein sequence ID" value="KAK8542325.1"/>
    <property type="molecule type" value="Genomic_DNA"/>
</dbReference>
<accession>A0ABR2DLM3</accession>
<dbReference type="InterPro" id="IPR000892">
    <property type="entry name" value="Ribosomal_eS26"/>
</dbReference>
<reference evidence="5 6" key="1">
    <citation type="journal article" date="2024" name="G3 (Bethesda)">
        <title>Genome assembly of Hibiscus sabdariffa L. provides insights into metabolisms of medicinal natural products.</title>
        <authorList>
            <person name="Kim T."/>
        </authorList>
    </citation>
    <scope>NUCLEOTIDE SEQUENCE [LARGE SCALE GENOMIC DNA]</scope>
    <source>
        <strain evidence="5">TK-2024</strain>
        <tissue evidence="5">Old leaves</tissue>
    </source>
</reference>
<name>A0ABR2DLM3_9ROSI</name>
<dbReference type="Gene3D" id="3.30.1740.20">
    <property type="entry name" value="Ribosomal protein S26e"/>
    <property type="match status" value="1"/>
</dbReference>
<evidence type="ECO:0000256" key="3">
    <source>
        <dbReference type="ARBA" id="ARBA00023274"/>
    </source>
</evidence>
<gene>
    <name evidence="5" type="ORF">V6N12_014926</name>
</gene>
<sequence length="98" mass="11200">MNGGRNKHGRGHVKFIRCSNCGKCCPKASFSEALPLFRNLSAPFNLHISCHFRWQADDYKMQNAFPWQDDMPKPGQVNQTKHRAPVLPFLLVPEAYEA</sequence>
<dbReference type="InterPro" id="IPR038551">
    <property type="entry name" value="Ribosomal_eS26_sf"/>
</dbReference>
<keyword evidence="6" id="KW-1185">Reference proteome</keyword>
<organism evidence="5 6">
    <name type="scientific">Hibiscus sabdariffa</name>
    <name type="common">roselle</name>
    <dbReference type="NCBI Taxonomy" id="183260"/>
    <lineage>
        <taxon>Eukaryota</taxon>
        <taxon>Viridiplantae</taxon>
        <taxon>Streptophyta</taxon>
        <taxon>Embryophyta</taxon>
        <taxon>Tracheophyta</taxon>
        <taxon>Spermatophyta</taxon>
        <taxon>Magnoliopsida</taxon>
        <taxon>eudicotyledons</taxon>
        <taxon>Gunneridae</taxon>
        <taxon>Pentapetalae</taxon>
        <taxon>rosids</taxon>
        <taxon>malvids</taxon>
        <taxon>Malvales</taxon>
        <taxon>Malvaceae</taxon>
        <taxon>Malvoideae</taxon>
        <taxon>Hibiscus</taxon>
    </lineage>
</organism>